<dbReference type="PRINTS" id="PR00261">
    <property type="entry name" value="LDLRECEPTOR"/>
</dbReference>
<dbReference type="CDD" id="cd00041">
    <property type="entry name" value="CUB"/>
    <property type="match status" value="1"/>
</dbReference>
<feature type="disulfide bond" evidence="11">
    <location>
        <begin position="70"/>
        <end position="87"/>
    </location>
</feature>
<dbReference type="Gene3D" id="4.10.400.10">
    <property type="entry name" value="Low-density Lipoprotein Receptor"/>
    <property type="match status" value="3"/>
</dbReference>
<dbReference type="PROSITE" id="PS50068">
    <property type="entry name" value="LDLRA_2"/>
    <property type="match status" value="3"/>
</dbReference>
<dbReference type="InterPro" id="IPR036055">
    <property type="entry name" value="LDL_receptor-like_sf"/>
</dbReference>
<feature type="compositionally biased region" description="Basic residues" evidence="13">
    <location>
        <begin position="534"/>
        <end position="545"/>
    </location>
</feature>
<dbReference type="Proteomes" id="UP000829720">
    <property type="component" value="Unassembled WGS sequence"/>
</dbReference>
<protein>
    <recommendedName>
        <fullName evidence="15">CUB domain-containing protein</fullName>
    </recommendedName>
</protein>
<feature type="region of interest" description="Disordered" evidence="13">
    <location>
        <begin position="155"/>
        <end position="189"/>
    </location>
</feature>
<dbReference type="Gene3D" id="2.60.120.290">
    <property type="entry name" value="Spermadhesin, CUB domain"/>
    <property type="match status" value="2"/>
</dbReference>
<dbReference type="PROSITE" id="PS01180">
    <property type="entry name" value="CUB"/>
    <property type="match status" value="2"/>
</dbReference>
<keyword evidence="8 12" id="KW-1015">Disulfide bond</keyword>
<feature type="compositionally biased region" description="Pro residues" evidence="13">
    <location>
        <begin position="608"/>
        <end position="645"/>
    </location>
</feature>
<dbReference type="InterPro" id="IPR000859">
    <property type="entry name" value="CUB_dom"/>
</dbReference>
<evidence type="ECO:0000313" key="16">
    <source>
        <dbReference type="EMBL" id="KAI1888628.1"/>
    </source>
</evidence>
<dbReference type="SUPFAM" id="SSF49854">
    <property type="entry name" value="Spermadhesin, CUB domain"/>
    <property type="match status" value="2"/>
</dbReference>
<feature type="disulfide bond" evidence="12">
    <location>
        <begin position="413"/>
        <end position="428"/>
    </location>
</feature>
<evidence type="ECO:0000256" key="13">
    <source>
        <dbReference type="SAM" id="MobiDB-lite"/>
    </source>
</evidence>
<evidence type="ECO:0000256" key="10">
    <source>
        <dbReference type="ARBA" id="ARBA00037878"/>
    </source>
</evidence>
<dbReference type="PANTHER" id="PTHR24270">
    <property type="entry name" value="LOW-DENSITY LIPOPROTEIN RECEPTOR-RELATED"/>
    <property type="match status" value="1"/>
</dbReference>
<dbReference type="SMART" id="SM00042">
    <property type="entry name" value="CUB"/>
    <property type="match status" value="2"/>
</dbReference>
<keyword evidence="17" id="KW-1185">Reference proteome</keyword>
<gene>
    <name evidence="16" type="ORF">AGOR_G00187110</name>
</gene>
<evidence type="ECO:0000256" key="12">
    <source>
        <dbReference type="PROSITE-ProRule" id="PRU00124"/>
    </source>
</evidence>
<comment type="similarity">
    <text evidence="2">Belongs to the LDLR family.</text>
</comment>
<dbReference type="CDD" id="cd00112">
    <property type="entry name" value="LDLa"/>
    <property type="match status" value="2"/>
</dbReference>
<evidence type="ECO:0000256" key="11">
    <source>
        <dbReference type="PROSITE-ProRule" id="PRU00059"/>
    </source>
</evidence>
<dbReference type="EMBL" id="JAERUA010000017">
    <property type="protein sequence ID" value="KAI1888628.1"/>
    <property type="molecule type" value="Genomic_DNA"/>
</dbReference>
<evidence type="ECO:0000256" key="1">
    <source>
        <dbReference type="ARBA" id="ARBA00004167"/>
    </source>
</evidence>
<evidence type="ECO:0000256" key="2">
    <source>
        <dbReference type="ARBA" id="ARBA00009939"/>
    </source>
</evidence>
<feature type="compositionally biased region" description="Low complexity" evidence="13">
    <location>
        <begin position="663"/>
        <end position="682"/>
    </location>
</feature>
<dbReference type="InterPro" id="IPR050685">
    <property type="entry name" value="LDLR"/>
</dbReference>
<evidence type="ECO:0000259" key="15">
    <source>
        <dbReference type="PROSITE" id="PS01180"/>
    </source>
</evidence>
<evidence type="ECO:0000256" key="8">
    <source>
        <dbReference type="ARBA" id="ARBA00023157"/>
    </source>
</evidence>
<evidence type="ECO:0000256" key="9">
    <source>
        <dbReference type="ARBA" id="ARBA00023176"/>
    </source>
</evidence>
<dbReference type="InterPro" id="IPR002172">
    <property type="entry name" value="LDrepeatLR_classA_rpt"/>
</dbReference>
<evidence type="ECO:0000256" key="3">
    <source>
        <dbReference type="ARBA" id="ARBA00022583"/>
    </source>
</evidence>
<dbReference type="OrthoDB" id="9990982at2759"/>
<sequence>MTAVSCILGILLFLCVTAYCERFPRILRGRQGEIRSSAHHSCSSRNCSWLIVAPIGEPVTLSFSQFFMRCGQEFVTVTSSEGPLKLCGSQLPQPVELPGGNISVTYHVCPPSSLRLSYTRGSSPCLETEFECQSGRCLPGSWRCNGQTECLGEGPGAGSDEQGCQGNWDEHGQVAGSGPEAQGGRGQASPGPCGGLLTGFYGWFSPPALAGPPLTCVWSVDPGDPRPLRLTLQTLELGPGDTVTISDQLQGLGHTLKTITCVSNYKVVEVESRTGLLSLTYHMMPGSGGQGFNATYRIAGYCLLWSQEEVCGGSLGGCYTKKQRCDGHWDCPETGRDEQGCWGCPRGEFACGGAAVRGAVGKAVGHPVCFPPKERCNYQLYCADGSDERACSACQPGTFHCDTDRCVFESWRCDGQVDCKDGTDELNCTVTLPRKVITAATLGSLVCGLLLVIAMGCTCKLYSLRTREYSMFAPITRQEAELIQQQAPPSYGQLIAQGVIPPVEDFPTENPNESSPLSLRGLLQLLGQDPGTSSRRRRRPRLVRRAIRRMRRWGLLPRSAPRPSQPASPSPQQAEAAPTGSEPSQSSPSGSSLAAEGVSSPLPQKLGLPPPTEPPSVPPPQAPPSTPPAPPQTPPPALPPAPPTGSPLLASLFHSLGLGLSLFRPSPSALSLSSAASASSSSSDDEVLLIPLSEDTPSEGDVPMLT</sequence>
<feature type="disulfide bond" evidence="12">
    <location>
        <begin position="401"/>
        <end position="419"/>
    </location>
</feature>
<dbReference type="PROSITE" id="PS01209">
    <property type="entry name" value="LDLRA_1"/>
    <property type="match status" value="1"/>
</dbReference>
<keyword evidence="9" id="KW-0168">Coated pit</keyword>
<proteinExistence type="inferred from homology"/>
<feature type="signal peptide" evidence="14">
    <location>
        <begin position="1"/>
        <end position="20"/>
    </location>
</feature>
<keyword evidence="4" id="KW-0812">Transmembrane</keyword>
<evidence type="ECO:0000256" key="5">
    <source>
        <dbReference type="ARBA" id="ARBA00022737"/>
    </source>
</evidence>
<dbReference type="GO" id="GO:0005886">
    <property type="term" value="C:plasma membrane"/>
    <property type="evidence" value="ECO:0007669"/>
    <property type="project" value="TreeGrafter"/>
</dbReference>
<keyword evidence="7" id="KW-0472">Membrane</keyword>
<evidence type="ECO:0000256" key="7">
    <source>
        <dbReference type="ARBA" id="ARBA00023136"/>
    </source>
</evidence>
<evidence type="ECO:0000256" key="4">
    <source>
        <dbReference type="ARBA" id="ARBA00022692"/>
    </source>
</evidence>
<keyword evidence="5" id="KW-0677">Repeat</keyword>
<dbReference type="Pfam" id="PF00057">
    <property type="entry name" value="Ldl_recept_a"/>
    <property type="match status" value="2"/>
</dbReference>
<dbReference type="GO" id="GO:0006897">
    <property type="term" value="P:endocytosis"/>
    <property type="evidence" value="ECO:0007669"/>
    <property type="project" value="UniProtKB-KW"/>
</dbReference>
<feature type="region of interest" description="Disordered" evidence="13">
    <location>
        <begin position="663"/>
        <end position="706"/>
    </location>
</feature>
<comment type="caution">
    <text evidence="12">Lacks conserved residue(s) required for the propagation of feature annotation.</text>
</comment>
<feature type="domain" description="CUB" evidence="15">
    <location>
        <begin position="193"/>
        <end position="299"/>
    </location>
</feature>
<dbReference type="SMART" id="SM00192">
    <property type="entry name" value="LDLa"/>
    <property type="match status" value="4"/>
</dbReference>
<comment type="subcellular location">
    <subcellularLocation>
        <location evidence="10">Membrane</location>
        <location evidence="10">Coated pit</location>
    </subcellularLocation>
    <subcellularLocation>
        <location evidence="1">Membrane</location>
        <topology evidence="1">Single-pass membrane protein</topology>
    </subcellularLocation>
</comment>
<accession>A0A8T3D1W5</accession>
<dbReference type="InterPro" id="IPR023415">
    <property type="entry name" value="LDLR_class-A_CS"/>
</dbReference>
<dbReference type="Pfam" id="PF00431">
    <property type="entry name" value="CUB"/>
    <property type="match status" value="1"/>
</dbReference>
<feature type="domain" description="CUB" evidence="15">
    <location>
        <begin position="20"/>
        <end position="137"/>
    </location>
</feature>
<dbReference type="AlphaFoldDB" id="A0A8T3D1W5"/>
<dbReference type="GO" id="GO:0005905">
    <property type="term" value="C:clathrin-coated pit"/>
    <property type="evidence" value="ECO:0007669"/>
    <property type="project" value="UniProtKB-KW"/>
</dbReference>
<comment type="caution">
    <text evidence="16">The sequence shown here is derived from an EMBL/GenBank/DDBJ whole genome shotgun (WGS) entry which is preliminary data.</text>
</comment>
<feature type="disulfide bond" evidence="12">
    <location>
        <begin position="376"/>
        <end position="391"/>
    </location>
</feature>
<reference evidence="16" key="1">
    <citation type="submission" date="2021-01" db="EMBL/GenBank/DDBJ databases">
        <authorList>
            <person name="Zahm M."/>
            <person name="Roques C."/>
            <person name="Cabau C."/>
            <person name="Klopp C."/>
            <person name="Donnadieu C."/>
            <person name="Jouanno E."/>
            <person name="Lampietro C."/>
            <person name="Louis A."/>
            <person name="Herpin A."/>
            <person name="Echchiki A."/>
            <person name="Berthelot C."/>
            <person name="Parey E."/>
            <person name="Roest-Crollius H."/>
            <person name="Braasch I."/>
            <person name="Postlethwait J."/>
            <person name="Bobe J."/>
            <person name="Montfort J."/>
            <person name="Bouchez O."/>
            <person name="Begum T."/>
            <person name="Mejri S."/>
            <person name="Adams A."/>
            <person name="Chen W.-J."/>
            <person name="Guiguen Y."/>
        </authorList>
    </citation>
    <scope>NUCLEOTIDE SEQUENCE</scope>
    <source>
        <tissue evidence="16">Blood</tissue>
    </source>
</reference>
<dbReference type="InterPro" id="IPR035914">
    <property type="entry name" value="Sperma_CUB_dom_sf"/>
</dbReference>
<dbReference type="SUPFAM" id="SSF57424">
    <property type="entry name" value="LDL receptor-like module"/>
    <property type="match status" value="2"/>
</dbReference>
<feature type="disulfide bond" evidence="11">
    <location>
        <begin position="20"/>
        <end position="47"/>
    </location>
</feature>
<feature type="compositionally biased region" description="Low complexity" evidence="13">
    <location>
        <begin position="570"/>
        <end position="592"/>
    </location>
</feature>
<feature type="chain" id="PRO_5035735160" description="CUB domain-containing protein" evidence="14">
    <location>
        <begin position="21"/>
        <end position="706"/>
    </location>
</feature>
<keyword evidence="3" id="KW-0254">Endocytosis</keyword>
<name>A0A8T3D1W5_9TELE</name>
<evidence type="ECO:0000256" key="6">
    <source>
        <dbReference type="ARBA" id="ARBA00022989"/>
    </source>
</evidence>
<feature type="region of interest" description="Disordered" evidence="13">
    <location>
        <begin position="526"/>
        <end position="545"/>
    </location>
</feature>
<dbReference type="PANTHER" id="PTHR24270:SF17">
    <property type="entry name" value="LOW-DENSITY LIPOPROTEIN RECEPTOR-RELATED PROTEIN 10"/>
    <property type="match status" value="1"/>
</dbReference>
<evidence type="ECO:0000313" key="17">
    <source>
        <dbReference type="Proteomes" id="UP000829720"/>
    </source>
</evidence>
<feature type="disulfide bond" evidence="12">
    <location>
        <begin position="394"/>
        <end position="406"/>
    </location>
</feature>
<organism evidence="16 17">
    <name type="scientific">Albula goreensis</name>
    <dbReference type="NCBI Taxonomy" id="1534307"/>
    <lineage>
        <taxon>Eukaryota</taxon>
        <taxon>Metazoa</taxon>
        <taxon>Chordata</taxon>
        <taxon>Craniata</taxon>
        <taxon>Vertebrata</taxon>
        <taxon>Euteleostomi</taxon>
        <taxon>Actinopterygii</taxon>
        <taxon>Neopterygii</taxon>
        <taxon>Teleostei</taxon>
        <taxon>Albuliformes</taxon>
        <taxon>Albulidae</taxon>
        <taxon>Albula</taxon>
    </lineage>
</organism>
<dbReference type="GO" id="GO:0005041">
    <property type="term" value="F:low-density lipoprotein particle receptor activity"/>
    <property type="evidence" value="ECO:0007669"/>
    <property type="project" value="TreeGrafter"/>
</dbReference>
<keyword evidence="6" id="KW-1133">Transmembrane helix</keyword>
<feature type="disulfide bond" evidence="12">
    <location>
        <begin position="125"/>
        <end position="137"/>
    </location>
</feature>
<evidence type="ECO:0000256" key="14">
    <source>
        <dbReference type="SAM" id="SignalP"/>
    </source>
</evidence>
<keyword evidence="14" id="KW-0732">Signal</keyword>
<feature type="region of interest" description="Disordered" evidence="13">
    <location>
        <begin position="553"/>
        <end position="650"/>
    </location>
</feature>